<dbReference type="InterPro" id="IPR023209">
    <property type="entry name" value="DAO"/>
</dbReference>
<evidence type="ECO:0000256" key="6">
    <source>
        <dbReference type="ARBA" id="ARBA00039101"/>
    </source>
</evidence>
<evidence type="ECO:0000256" key="5">
    <source>
        <dbReference type="ARBA" id="ARBA00023002"/>
    </source>
</evidence>
<keyword evidence="3" id="KW-0285">Flavoprotein</keyword>
<dbReference type="PROSITE" id="PS00677">
    <property type="entry name" value="DAO"/>
    <property type="match status" value="1"/>
</dbReference>
<dbReference type="EC" id="1.4.3.3" evidence="6"/>
<dbReference type="InterPro" id="IPR006076">
    <property type="entry name" value="FAD-dep_OxRdtase"/>
</dbReference>
<dbReference type="PANTHER" id="PTHR11530:SF11">
    <property type="entry name" value="D-ASPARTATE OXIDASE"/>
    <property type="match status" value="1"/>
</dbReference>
<keyword evidence="11" id="KW-1185">Reference proteome</keyword>
<evidence type="ECO:0000256" key="1">
    <source>
        <dbReference type="ARBA" id="ARBA00001974"/>
    </source>
</evidence>
<evidence type="ECO:0000256" key="4">
    <source>
        <dbReference type="ARBA" id="ARBA00022827"/>
    </source>
</evidence>
<evidence type="ECO:0000256" key="8">
    <source>
        <dbReference type="ARBA" id="ARBA00049547"/>
    </source>
</evidence>
<dbReference type="PRINTS" id="PR00420">
    <property type="entry name" value="RNGMNOXGNASE"/>
</dbReference>
<comment type="cofactor">
    <cofactor evidence="1">
        <name>FAD</name>
        <dbReference type="ChEBI" id="CHEBI:57692"/>
    </cofactor>
</comment>
<dbReference type="Gene3D" id="3.30.9.10">
    <property type="entry name" value="D-Amino Acid Oxidase, subunit A, domain 2"/>
    <property type="match status" value="1"/>
</dbReference>
<comment type="catalytic activity">
    <reaction evidence="8">
        <text>a D-alpha-amino acid + O2 + H2O = a 2-oxocarboxylate + H2O2 + NH4(+)</text>
        <dbReference type="Rhea" id="RHEA:21816"/>
        <dbReference type="ChEBI" id="CHEBI:15377"/>
        <dbReference type="ChEBI" id="CHEBI:15379"/>
        <dbReference type="ChEBI" id="CHEBI:16240"/>
        <dbReference type="ChEBI" id="CHEBI:28938"/>
        <dbReference type="ChEBI" id="CHEBI:35179"/>
        <dbReference type="ChEBI" id="CHEBI:59871"/>
        <dbReference type="EC" id="1.4.3.3"/>
    </reaction>
    <physiologicalReaction direction="left-to-right" evidence="8">
        <dbReference type="Rhea" id="RHEA:21817"/>
    </physiologicalReaction>
</comment>
<evidence type="ECO:0000313" key="10">
    <source>
        <dbReference type="EMBL" id="MDT0449167.1"/>
    </source>
</evidence>
<dbReference type="GO" id="GO:0016491">
    <property type="term" value="F:oxidoreductase activity"/>
    <property type="evidence" value="ECO:0007669"/>
    <property type="project" value="UniProtKB-KW"/>
</dbReference>
<keyword evidence="4" id="KW-0274">FAD</keyword>
<evidence type="ECO:0000256" key="7">
    <source>
        <dbReference type="ARBA" id="ARBA00039751"/>
    </source>
</evidence>
<name>A0ABU2SJT1_9ACTN</name>
<dbReference type="Gene3D" id="3.40.50.720">
    <property type="entry name" value="NAD(P)-binding Rossmann-like Domain"/>
    <property type="match status" value="1"/>
</dbReference>
<dbReference type="PANTHER" id="PTHR11530">
    <property type="entry name" value="D-AMINO ACID OXIDASE"/>
    <property type="match status" value="1"/>
</dbReference>
<comment type="similarity">
    <text evidence="2">Belongs to the DAMOX/DASOX family.</text>
</comment>
<keyword evidence="5 10" id="KW-0560">Oxidoreductase</keyword>
<feature type="domain" description="FAD dependent oxidoreductase" evidence="9">
    <location>
        <begin position="4"/>
        <end position="314"/>
    </location>
</feature>
<dbReference type="SUPFAM" id="SSF51971">
    <property type="entry name" value="Nucleotide-binding domain"/>
    <property type="match status" value="1"/>
</dbReference>
<dbReference type="InterPro" id="IPR006181">
    <property type="entry name" value="D-amino_acid_oxidase_CS"/>
</dbReference>
<protein>
    <recommendedName>
        <fullName evidence="7">D-amino-acid oxidase</fullName>
        <ecNumber evidence="6">1.4.3.3</ecNumber>
    </recommendedName>
</protein>
<evidence type="ECO:0000256" key="2">
    <source>
        <dbReference type="ARBA" id="ARBA00006730"/>
    </source>
</evidence>
<reference evidence="10" key="1">
    <citation type="submission" date="2024-05" db="EMBL/GenBank/DDBJ databases">
        <title>30 novel species of actinomycetes from the DSMZ collection.</title>
        <authorList>
            <person name="Nouioui I."/>
        </authorList>
    </citation>
    <scope>NUCLEOTIDE SEQUENCE</scope>
    <source>
        <strain evidence="10">DSM 40473</strain>
    </source>
</reference>
<comment type="caution">
    <text evidence="10">The sequence shown here is derived from an EMBL/GenBank/DDBJ whole genome shotgun (WGS) entry which is preliminary data.</text>
</comment>
<dbReference type="Proteomes" id="UP001180531">
    <property type="component" value="Unassembled WGS sequence"/>
</dbReference>
<accession>A0ABU2SJT1</accession>
<evidence type="ECO:0000313" key="11">
    <source>
        <dbReference type="Proteomes" id="UP001180531"/>
    </source>
</evidence>
<organism evidence="10 11">
    <name type="scientific">Streptomyces hesseae</name>
    <dbReference type="NCBI Taxonomy" id="3075519"/>
    <lineage>
        <taxon>Bacteria</taxon>
        <taxon>Bacillati</taxon>
        <taxon>Actinomycetota</taxon>
        <taxon>Actinomycetes</taxon>
        <taxon>Kitasatosporales</taxon>
        <taxon>Streptomycetaceae</taxon>
        <taxon>Streptomyces</taxon>
    </lineage>
</organism>
<evidence type="ECO:0000256" key="3">
    <source>
        <dbReference type="ARBA" id="ARBA00022630"/>
    </source>
</evidence>
<dbReference type="PIRSF" id="PIRSF000189">
    <property type="entry name" value="D-aa_oxidase"/>
    <property type="match status" value="1"/>
</dbReference>
<dbReference type="Pfam" id="PF01266">
    <property type="entry name" value="DAO"/>
    <property type="match status" value="1"/>
</dbReference>
<sequence>MASDVIVVGAGVIGLTSAVVLAERGRRVEVWTRSPSAETTSAVAGGLWWPYRIEPRDRAGDWALASLAVMTGLADGPERTGVRLAEGTHAGQGPAELGAWAARVPGLRAAGAGELPRAYDCGVRARLPLLDMATHLAYLTRRLRAAGGTVAVRPVASLAQAARSAPVVVNCTGLGARDLVPDPSVHPVRGQLVVVENPGIDEWFTAADDTGADTVYVFPQPYGAVLGGTAQEHVWDRAPSPCTAQAIISRCSRVFPRLARARVLGHRVGLRPARPRVRLEAEPLPGGGRLVHNYGHGGAGITVSWGCALAAADLAEAATPS</sequence>
<gene>
    <name evidence="10" type="ORF">RM609_08755</name>
</gene>
<dbReference type="EMBL" id="JAVRFI010000004">
    <property type="protein sequence ID" value="MDT0449167.1"/>
    <property type="molecule type" value="Genomic_DNA"/>
</dbReference>
<dbReference type="SUPFAM" id="SSF54373">
    <property type="entry name" value="FAD-linked reductases, C-terminal domain"/>
    <property type="match status" value="1"/>
</dbReference>
<dbReference type="RefSeq" id="WP_311609346.1">
    <property type="nucleotide sequence ID" value="NZ_JAVRFI010000004.1"/>
</dbReference>
<evidence type="ECO:0000259" key="9">
    <source>
        <dbReference type="Pfam" id="PF01266"/>
    </source>
</evidence>
<proteinExistence type="inferred from homology"/>